<dbReference type="AlphaFoldDB" id="A0AAN9NEM8"/>
<feature type="region of interest" description="Disordered" evidence="1">
    <location>
        <begin position="36"/>
        <end position="62"/>
    </location>
</feature>
<accession>A0AAN9NEM8</accession>
<gene>
    <name evidence="2" type="ORF">VNO80_11116</name>
</gene>
<name>A0AAN9NEM8_PHACN</name>
<sequence>MAPTSYSDLKLEALATDDGGLDVGDVSWGHDEQWFTSGGGSESEVSDVGMQDGNVGGGVGEIGDSGDWIRRKREKNITKGRKDIFVVSNSESALSSISFSLLSATKTKLGFLDLLYFSLLSPFQGFTFLTQTQGWF</sequence>
<dbReference type="Proteomes" id="UP001374584">
    <property type="component" value="Unassembled WGS sequence"/>
</dbReference>
<comment type="caution">
    <text evidence="2">The sequence shown here is derived from an EMBL/GenBank/DDBJ whole genome shotgun (WGS) entry which is preliminary data.</text>
</comment>
<evidence type="ECO:0000256" key="1">
    <source>
        <dbReference type="SAM" id="MobiDB-lite"/>
    </source>
</evidence>
<evidence type="ECO:0000313" key="2">
    <source>
        <dbReference type="EMBL" id="KAK7369082.1"/>
    </source>
</evidence>
<feature type="compositionally biased region" description="Low complexity" evidence="1">
    <location>
        <begin position="42"/>
        <end position="53"/>
    </location>
</feature>
<protein>
    <submittedName>
        <fullName evidence="2">Uncharacterized protein</fullName>
    </submittedName>
</protein>
<reference evidence="2 3" key="1">
    <citation type="submission" date="2024-01" db="EMBL/GenBank/DDBJ databases">
        <title>The genomes of 5 underutilized Papilionoideae crops provide insights into root nodulation and disease resistanc.</title>
        <authorList>
            <person name="Jiang F."/>
        </authorList>
    </citation>
    <scope>NUCLEOTIDE SEQUENCE [LARGE SCALE GENOMIC DNA]</scope>
    <source>
        <strain evidence="2">JINMINGXINNONG_FW02</strain>
        <tissue evidence="2">Leaves</tissue>
    </source>
</reference>
<proteinExistence type="predicted"/>
<organism evidence="2 3">
    <name type="scientific">Phaseolus coccineus</name>
    <name type="common">Scarlet runner bean</name>
    <name type="synonym">Phaseolus multiflorus</name>
    <dbReference type="NCBI Taxonomy" id="3886"/>
    <lineage>
        <taxon>Eukaryota</taxon>
        <taxon>Viridiplantae</taxon>
        <taxon>Streptophyta</taxon>
        <taxon>Embryophyta</taxon>
        <taxon>Tracheophyta</taxon>
        <taxon>Spermatophyta</taxon>
        <taxon>Magnoliopsida</taxon>
        <taxon>eudicotyledons</taxon>
        <taxon>Gunneridae</taxon>
        <taxon>Pentapetalae</taxon>
        <taxon>rosids</taxon>
        <taxon>fabids</taxon>
        <taxon>Fabales</taxon>
        <taxon>Fabaceae</taxon>
        <taxon>Papilionoideae</taxon>
        <taxon>50 kb inversion clade</taxon>
        <taxon>NPAAA clade</taxon>
        <taxon>indigoferoid/millettioid clade</taxon>
        <taxon>Phaseoleae</taxon>
        <taxon>Phaseolus</taxon>
    </lineage>
</organism>
<evidence type="ECO:0000313" key="3">
    <source>
        <dbReference type="Proteomes" id="UP001374584"/>
    </source>
</evidence>
<dbReference type="EMBL" id="JAYMYR010000004">
    <property type="protein sequence ID" value="KAK7369082.1"/>
    <property type="molecule type" value="Genomic_DNA"/>
</dbReference>
<keyword evidence="3" id="KW-1185">Reference proteome</keyword>